<dbReference type="InterPro" id="IPR036259">
    <property type="entry name" value="MFS_trans_sf"/>
</dbReference>
<accession>A0A1I2KH48</accession>
<evidence type="ECO:0000313" key="3">
    <source>
        <dbReference type="Proteomes" id="UP000181942"/>
    </source>
</evidence>
<gene>
    <name evidence="2" type="ORF">SAMN02787118_110160</name>
</gene>
<sequence length="55" mass="6027">MTIPTIPLWGHLSDRIGRKKVFAGGACFLLVFHIPLFLMIGSGQTALIWLAFALS</sequence>
<keyword evidence="1" id="KW-0472">Membrane</keyword>
<evidence type="ECO:0000256" key="1">
    <source>
        <dbReference type="SAM" id="Phobius"/>
    </source>
</evidence>
<protein>
    <recommendedName>
        <fullName evidence="4">Major Facilitator Superfamily protein</fullName>
    </recommendedName>
</protein>
<evidence type="ECO:0000313" key="2">
    <source>
        <dbReference type="EMBL" id="SFF66335.1"/>
    </source>
</evidence>
<organism evidence="2 3">
    <name type="scientific">Streptomyces mirabilis</name>
    <dbReference type="NCBI Taxonomy" id="68239"/>
    <lineage>
        <taxon>Bacteria</taxon>
        <taxon>Bacillati</taxon>
        <taxon>Actinomycetota</taxon>
        <taxon>Actinomycetes</taxon>
        <taxon>Kitasatosporales</taxon>
        <taxon>Streptomycetaceae</taxon>
        <taxon>Streptomyces</taxon>
    </lineage>
</organism>
<evidence type="ECO:0008006" key="4">
    <source>
        <dbReference type="Google" id="ProtNLM"/>
    </source>
</evidence>
<keyword evidence="1" id="KW-1133">Transmembrane helix</keyword>
<dbReference type="AlphaFoldDB" id="A0A1I2KH48"/>
<proteinExistence type="predicted"/>
<dbReference type="Gene3D" id="1.20.1250.20">
    <property type="entry name" value="MFS general substrate transporter like domains"/>
    <property type="match status" value="1"/>
</dbReference>
<dbReference type="Proteomes" id="UP000181942">
    <property type="component" value="Unassembled WGS sequence"/>
</dbReference>
<feature type="transmembrane region" description="Helical" evidence="1">
    <location>
        <begin position="21"/>
        <end position="52"/>
    </location>
</feature>
<reference evidence="2 3" key="1">
    <citation type="submission" date="2016-10" db="EMBL/GenBank/DDBJ databases">
        <authorList>
            <person name="de Groot N.N."/>
        </authorList>
    </citation>
    <scope>NUCLEOTIDE SEQUENCE [LARGE SCALE GENOMIC DNA]</scope>
    <source>
        <strain evidence="2 3">OK461</strain>
    </source>
</reference>
<dbReference type="SUPFAM" id="SSF103473">
    <property type="entry name" value="MFS general substrate transporter"/>
    <property type="match status" value="1"/>
</dbReference>
<name>A0A1I2KH48_9ACTN</name>
<keyword evidence="1" id="KW-0812">Transmembrane</keyword>
<dbReference type="EMBL" id="FONR01000010">
    <property type="protein sequence ID" value="SFF66335.1"/>
    <property type="molecule type" value="Genomic_DNA"/>
</dbReference>